<name>A0AAN8TA61_SOLBU</name>
<comment type="caution">
    <text evidence="1">The sequence shown here is derived from an EMBL/GenBank/DDBJ whole genome shotgun (WGS) entry which is preliminary data.</text>
</comment>
<dbReference type="Proteomes" id="UP001371456">
    <property type="component" value="Unassembled WGS sequence"/>
</dbReference>
<reference evidence="1 2" key="1">
    <citation type="submission" date="2024-02" db="EMBL/GenBank/DDBJ databases">
        <title>de novo genome assembly of Solanum bulbocastanum strain 11H21.</title>
        <authorList>
            <person name="Hosaka A.J."/>
        </authorList>
    </citation>
    <scope>NUCLEOTIDE SEQUENCE [LARGE SCALE GENOMIC DNA]</scope>
    <source>
        <tissue evidence="1">Young leaves</tissue>
    </source>
</reference>
<proteinExistence type="predicted"/>
<dbReference type="EMBL" id="JBANQN010000008">
    <property type="protein sequence ID" value="KAK6781457.1"/>
    <property type="molecule type" value="Genomic_DNA"/>
</dbReference>
<evidence type="ECO:0000313" key="2">
    <source>
        <dbReference type="Proteomes" id="UP001371456"/>
    </source>
</evidence>
<sequence length="43" mass="5062">MAFPISLSLSKLHFLPNPKQIQFSFTHKDPNFISSTRKKTHYQ</sequence>
<organism evidence="1 2">
    <name type="scientific">Solanum bulbocastanum</name>
    <name type="common">Wild potato</name>
    <dbReference type="NCBI Taxonomy" id="147425"/>
    <lineage>
        <taxon>Eukaryota</taxon>
        <taxon>Viridiplantae</taxon>
        <taxon>Streptophyta</taxon>
        <taxon>Embryophyta</taxon>
        <taxon>Tracheophyta</taxon>
        <taxon>Spermatophyta</taxon>
        <taxon>Magnoliopsida</taxon>
        <taxon>eudicotyledons</taxon>
        <taxon>Gunneridae</taxon>
        <taxon>Pentapetalae</taxon>
        <taxon>asterids</taxon>
        <taxon>lamiids</taxon>
        <taxon>Solanales</taxon>
        <taxon>Solanaceae</taxon>
        <taxon>Solanoideae</taxon>
        <taxon>Solaneae</taxon>
        <taxon>Solanum</taxon>
    </lineage>
</organism>
<dbReference type="AlphaFoldDB" id="A0AAN8TA61"/>
<keyword evidence="2" id="KW-1185">Reference proteome</keyword>
<accession>A0AAN8TA61</accession>
<protein>
    <submittedName>
        <fullName evidence="1">Uncharacterized protein</fullName>
    </submittedName>
</protein>
<gene>
    <name evidence="1" type="ORF">RDI58_019253</name>
</gene>
<evidence type="ECO:0000313" key="1">
    <source>
        <dbReference type="EMBL" id="KAK6781457.1"/>
    </source>
</evidence>